<evidence type="ECO:0000256" key="1">
    <source>
        <dbReference type="ARBA" id="ARBA00008110"/>
    </source>
</evidence>
<dbReference type="PANTHER" id="PTHR30432:SF1">
    <property type="entry name" value="DNA-BINDING TRANSCRIPTIONAL DUAL REGULATOR MODE"/>
    <property type="match status" value="1"/>
</dbReference>
<sequence length="264" mass="27758">MFKYKGTLSLHVGDQALGGADRIALLAKIDETGSITAAARAIGMSYKGAWDAIDAMNNLAEEPLVTRMTGGKGGGGTHLTERGQRLIEAFSALEEVHRRFLAQFETLTEASADDIKLIRSLMFRTSARNQFLGRVAAIHKGVVNDTVELELPGGERVVAVLTCESTHDLGLAVGTEAMALIKASSVLVGLPDPALRLSARNQFPGTVIQITEGAVNADVRIKLTGGNVMSAVVTLESVAALGLREGLAVVAVVKASSVILGTRR</sequence>
<dbReference type="GO" id="GO:0015689">
    <property type="term" value="P:molybdate ion transport"/>
    <property type="evidence" value="ECO:0007669"/>
    <property type="project" value="UniProtKB-UniRule"/>
</dbReference>
<reference evidence="8 9" key="1">
    <citation type="submission" date="2018-07" db="EMBL/GenBank/DDBJ databases">
        <title>Dyella monticola sp. nov. and Dyella psychrodurans sp. nov. isolated from monsoon evergreen broad-leaved forest soil of Dinghu Mountain, China.</title>
        <authorList>
            <person name="Gao Z."/>
            <person name="Qiu L."/>
        </authorList>
    </citation>
    <scope>NUCLEOTIDE SEQUENCE [LARGE SCALE GENOMIC DNA]</scope>
    <source>
        <strain evidence="8 9">4G-K06</strain>
    </source>
</reference>
<evidence type="ECO:0000313" key="8">
    <source>
        <dbReference type="EMBL" id="RDS80191.1"/>
    </source>
</evidence>
<dbReference type="InterPro" id="IPR036390">
    <property type="entry name" value="WH_DNA-bd_sf"/>
</dbReference>
<dbReference type="AlphaFoldDB" id="A0A370WVW5"/>
<accession>A0A370WVW5</accession>
<dbReference type="InterPro" id="IPR004606">
    <property type="entry name" value="Mop_domain"/>
</dbReference>
<dbReference type="PROSITE" id="PS51866">
    <property type="entry name" value="MOP"/>
    <property type="match status" value="2"/>
</dbReference>
<feature type="region of interest" description="Required for dimer formation and molybdate binding" evidence="6">
    <location>
        <begin position="125"/>
        <end position="133"/>
    </location>
</feature>
<protein>
    <submittedName>
        <fullName evidence="8">LysR family transcriptional regulator</fullName>
    </submittedName>
</protein>
<dbReference type="GO" id="GO:0030151">
    <property type="term" value="F:molybdenum ion binding"/>
    <property type="evidence" value="ECO:0007669"/>
    <property type="project" value="UniProtKB-UniRule"/>
</dbReference>
<dbReference type="InterPro" id="IPR036388">
    <property type="entry name" value="WH-like_DNA-bd_sf"/>
</dbReference>
<dbReference type="RefSeq" id="WP_115496359.1">
    <property type="nucleotide sequence ID" value="NZ_QRBE01000009.1"/>
</dbReference>
<keyword evidence="9" id="KW-1185">Reference proteome</keyword>
<comment type="similarity">
    <text evidence="1 5">Belongs to the ModE family.</text>
</comment>
<dbReference type="NCBIfam" id="TIGR00638">
    <property type="entry name" value="Mop"/>
    <property type="match status" value="2"/>
</dbReference>
<dbReference type="InterPro" id="IPR016462">
    <property type="entry name" value="ModE"/>
</dbReference>
<keyword evidence="2 5" id="KW-0813">Transport</keyword>
<gene>
    <name evidence="8" type="ORF">DWU98_14880</name>
</gene>
<keyword evidence="3 5" id="KW-0500">Molybdenum</keyword>
<dbReference type="GO" id="GO:0003700">
    <property type="term" value="F:DNA-binding transcription factor activity"/>
    <property type="evidence" value="ECO:0007669"/>
    <property type="project" value="InterPro"/>
</dbReference>
<dbReference type="OrthoDB" id="9800709at2"/>
<dbReference type="PANTHER" id="PTHR30432">
    <property type="entry name" value="TRANSCRIPTIONAL REGULATOR MODE"/>
    <property type="match status" value="1"/>
</dbReference>
<dbReference type="Gene3D" id="2.40.50.100">
    <property type="match status" value="2"/>
</dbReference>
<evidence type="ECO:0000256" key="6">
    <source>
        <dbReference type="PIRSR" id="PIRSR005763-1"/>
    </source>
</evidence>
<feature type="domain" description="Mop" evidence="7">
    <location>
        <begin position="124"/>
        <end position="190"/>
    </location>
</feature>
<dbReference type="Gene3D" id="1.10.10.10">
    <property type="entry name" value="Winged helix-like DNA-binding domain superfamily/Winged helix DNA-binding domain"/>
    <property type="match status" value="1"/>
</dbReference>
<evidence type="ECO:0000256" key="5">
    <source>
        <dbReference type="PIRNR" id="PIRNR005763"/>
    </source>
</evidence>
<evidence type="ECO:0000256" key="3">
    <source>
        <dbReference type="ARBA" id="ARBA00022505"/>
    </source>
</evidence>
<dbReference type="InterPro" id="IPR008995">
    <property type="entry name" value="Mo/tungstate-bd_C_term_dom"/>
</dbReference>
<feature type="domain" description="Mop" evidence="7">
    <location>
        <begin position="196"/>
        <end position="262"/>
    </location>
</feature>
<evidence type="ECO:0000256" key="2">
    <source>
        <dbReference type="ARBA" id="ARBA00022448"/>
    </source>
</evidence>
<dbReference type="InterPro" id="IPR000847">
    <property type="entry name" value="LysR_HTH_N"/>
</dbReference>
<dbReference type="SUPFAM" id="SSF50331">
    <property type="entry name" value="MOP-like"/>
    <property type="match status" value="2"/>
</dbReference>
<dbReference type="InterPro" id="IPR003725">
    <property type="entry name" value="ModE-bd_N"/>
</dbReference>
<dbReference type="PIRSF" id="PIRSF005763">
    <property type="entry name" value="Txn_reg_ModE"/>
    <property type="match status" value="1"/>
</dbReference>
<dbReference type="SUPFAM" id="SSF46785">
    <property type="entry name" value="Winged helix' DNA-binding domain"/>
    <property type="match status" value="1"/>
</dbReference>
<name>A0A370WVW5_9GAMM</name>
<comment type="caution">
    <text evidence="8">The sequence shown here is derived from an EMBL/GenBank/DDBJ whole genome shotgun (WGS) entry which is preliminary data.</text>
</comment>
<dbReference type="InterPro" id="IPR005116">
    <property type="entry name" value="Transp-assoc_OB_typ1"/>
</dbReference>
<proteinExistence type="inferred from homology"/>
<keyword evidence="4" id="KW-0677">Repeat</keyword>
<organism evidence="8 9">
    <name type="scientific">Dyella monticola</name>
    <dbReference type="NCBI Taxonomy" id="1927958"/>
    <lineage>
        <taxon>Bacteria</taxon>
        <taxon>Pseudomonadati</taxon>
        <taxon>Pseudomonadota</taxon>
        <taxon>Gammaproteobacteria</taxon>
        <taxon>Lysobacterales</taxon>
        <taxon>Rhodanobacteraceae</taxon>
        <taxon>Dyella</taxon>
    </lineage>
</organism>
<dbReference type="Pfam" id="PF00126">
    <property type="entry name" value="HTH_1"/>
    <property type="match status" value="1"/>
</dbReference>
<evidence type="ECO:0000256" key="4">
    <source>
        <dbReference type="ARBA" id="ARBA00022737"/>
    </source>
</evidence>
<dbReference type="NCBIfam" id="TIGR00637">
    <property type="entry name" value="ModE_repress"/>
    <property type="match status" value="1"/>
</dbReference>
<evidence type="ECO:0000259" key="7">
    <source>
        <dbReference type="PROSITE" id="PS51866"/>
    </source>
</evidence>
<dbReference type="InterPro" id="IPR051815">
    <property type="entry name" value="Molybdate_resp_trans_reg"/>
</dbReference>
<dbReference type="EMBL" id="QRBE01000009">
    <property type="protein sequence ID" value="RDS80191.1"/>
    <property type="molecule type" value="Genomic_DNA"/>
</dbReference>
<evidence type="ECO:0000313" key="9">
    <source>
        <dbReference type="Proteomes" id="UP000254258"/>
    </source>
</evidence>
<dbReference type="Pfam" id="PF03459">
    <property type="entry name" value="TOBE"/>
    <property type="match status" value="2"/>
</dbReference>
<dbReference type="Proteomes" id="UP000254258">
    <property type="component" value="Unassembled WGS sequence"/>
</dbReference>